<dbReference type="eggNOG" id="ENOG502ZB3T">
    <property type="taxonomic scope" value="Bacteria"/>
</dbReference>
<dbReference type="HOGENOM" id="CLU_051492_1_0_11"/>
<dbReference type="OrthoDB" id="1524783at2"/>
<dbReference type="AlphaFoldDB" id="Q93MJ1"/>
<dbReference type="Proteomes" id="UP000000545">
    <property type="component" value="Plasmid pKW4"/>
</dbReference>
<organism evidence="1 2">
    <name type="scientific">Corynebacterium jeikeium (strain K411)</name>
    <dbReference type="NCBI Taxonomy" id="306537"/>
    <lineage>
        <taxon>Bacteria</taxon>
        <taxon>Bacillati</taxon>
        <taxon>Actinomycetota</taxon>
        <taxon>Actinomycetes</taxon>
        <taxon>Mycobacteriales</taxon>
        <taxon>Corynebacteriaceae</taxon>
        <taxon>Corynebacterium</taxon>
    </lineage>
</organism>
<name>Q93MJ1_CORJK</name>
<evidence type="ECO:0000313" key="1">
    <source>
        <dbReference type="EMBL" id="AAK94056.1"/>
    </source>
</evidence>
<gene>
    <name evidence="1" type="primary">repW</name>
</gene>
<dbReference type="InterPro" id="IPR006881">
    <property type="entry name" value="RepA_C"/>
</dbReference>
<reference evidence="1 2" key="1">
    <citation type="journal article" date="2005" name="J. Bacteriol.">
        <title>Complete genome sequence and analysis of the multiresistant nosocomial pathogen Corynebacterium jeikeium K411, a lipid-requiring bacterium of the human skin flora.</title>
        <authorList>
            <person name="Tauch A."/>
            <person name="Kaiser O."/>
            <person name="Hain T."/>
            <person name="Goesmann A."/>
            <person name="Weisshaar B."/>
            <person name="Albersmeier A."/>
            <person name="Bekel T."/>
            <person name="Bischoff N."/>
            <person name="Brune I."/>
            <person name="Chakraborty T."/>
            <person name="Kalinowski J."/>
            <person name="Meyer F."/>
            <person name="Rupp O."/>
            <person name="Schneiker S."/>
            <person name="Viehoever P."/>
            <person name="Puehler A."/>
        </authorList>
    </citation>
    <scope>NUCLEOTIDE SEQUENCE [LARGE SCALE GENOMIC DNA]</scope>
    <source>
        <strain evidence="2">K411</strain>
        <plasmid evidence="1 2">pKW4</plasmid>
    </source>
</reference>
<protein>
    <submittedName>
        <fullName evidence="1">RepW</fullName>
    </submittedName>
</protein>
<geneLocation type="plasmid" evidence="1 2">
    <name>pKW4</name>
</geneLocation>
<proteinExistence type="predicted"/>
<keyword evidence="1" id="KW-0614">Plasmid</keyword>
<evidence type="ECO:0000313" key="2">
    <source>
        <dbReference type="Proteomes" id="UP000000545"/>
    </source>
</evidence>
<dbReference type="EMBL" id="AF401314">
    <property type="protein sequence ID" value="AAK94056.1"/>
    <property type="molecule type" value="Genomic_DNA"/>
</dbReference>
<accession>Q93MJ1</accession>
<dbReference type="RefSeq" id="WP_010976357.1">
    <property type="nucleotide sequence ID" value="NC_003080.1"/>
</dbReference>
<keyword evidence="2" id="KW-1185">Reference proteome</keyword>
<sequence length="298" mass="33926">MTISLPALSDDDDGQTVDYTNRIFVQALFPYRKSDEYRRAITQGSKEVIISSPNGLPYGKYPRLIMAYIITTAVARAHQVEQGLMDSDEARQIPLGESLNEFFRRIGVVARGTGGSRGTVTRIREQLVRLASSSIVVRSRIKKGRVDIHWGVNHPIAGEWEPWFDADNPDQAAIQLTDRFFQLIADAPIPIDLDILHKLGKPRAMDIYVWITVKKARLNYQNRPSFTFSWKQMEHQFSPKELTTWAQRANFRKEFNGCLETIRALWPDVGVDTDTKAGVTLHKSAPSVTMRPSRKQLR</sequence>
<dbReference type="Pfam" id="PF04796">
    <property type="entry name" value="RepA_C"/>
    <property type="match status" value="1"/>
</dbReference>
<dbReference type="KEGG" id="cjk:AAK94056"/>